<dbReference type="SUPFAM" id="SSF52317">
    <property type="entry name" value="Class I glutamine amidotransferase-like"/>
    <property type="match status" value="1"/>
</dbReference>
<evidence type="ECO:0000256" key="5">
    <source>
        <dbReference type="ARBA" id="ARBA00022729"/>
    </source>
</evidence>
<comment type="caution">
    <text evidence="8">The sequence shown here is derived from an EMBL/GenBank/DDBJ whole genome shotgun (WGS) entry which is preliminary data.</text>
</comment>
<comment type="caution">
    <text evidence="7">Lacks conserved residue(s) required for the propagation of feature annotation.</text>
</comment>
<accession>A0ABQ9JMJ1</accession>
<sequence length="218" mass="24830">MVVITTQCQGSRQRIMFKCLVITYFLYCFVNGSETPVIGILSQETYIVSHLFPNEKYNSFIAASYVKYLESAGARVIPIWIGQNEKYYKRIINYTNGILFPGGGVYFNETGGYGQAARYLYKLAVEANDRGKYYPIWGSCLGMEVLFYAALKGTDIRVGCLLRNIAIPLNFTEDFADSRLFADAPKILISSLRRENLTYNSHKYCVNEKVLRNKGNFD</sequence>
<dbReference type="Gene3D" id="3.40.50.880">
    <property type="match status" value="1"/>
</dbReference>
<dbReference type="Pfam" id="PF07722">
    <property type="entry name" value="Peptidase_C26"/>
    <property type="match status" value="1"/>
</dbReference>
<dbReference type="InterPro" id="IPR029062">
    <property type="entry name" value="Class_I_gatase-like"/>
</dbReference>
<dbReference type="EC" id="3.4.19.9" evidence="3"/>
<evidence type="ECO:0000256" key="1">
    <source>
        <dbReference type="ARBA" id="ARBA00004239"/>
    </source>
</evidence>
<dbReference type="PANTHER" id="PTHR11315:SF0">
    <property type="entry name" value="FOLATE GAMMA-GLUTAMYL HYDROLASE"/>
    <property type="match status" value="1"/>
</dbReference>
<keyword evidence="9" id="KW-1185">Reference proteome</keyword>
<dbReference type="PANTHER" id="PTHR11315">
    <property type="entry name" value="PROTEASE FAMILY C26 GAMMA-GLUTAMYL HYDROLASE"/>
    <property type="match status" value="1"/>
</dbReference>
<evidence type="ECO:0000256" key="7">
    <source>
        <dbReference type="PROSITE-ProRule" id="PRU00607"/>
    </source>
</evidence>
<dbReference type="InterPro" id="IPR011697">
    <property type="entry name" value="Peptidase_C26"/>
</dbReference>
<name>A0ABQ9JMJ1_9CUCU</name>
<dbReference type="Proteomes" id="UP001162164">
    <property type="component" value="Unassembled WGS sequence"/>
</dbReference>
<gene>
    <name evidence="8" type="ORF">NQ317_017964</name>
</gene>
<keyword evidence="6" id="KW-0378">Hydrolase</keyword>
<evidence type="ECO:0000256" key="6">
    <source>
        <dbReference type="ARBA" id="ARBA00022801"/>
    </source>
</evidence>
<dbReference type="EMBL" id="JAPWTJ010000370">
    <property type="protein sequence ID" value="KAJ8979121.1"/>
    <property type="molecule type" value="Genomic_DNA"/>
</dbReference>
<dbReference type="PROSITE" id="PS51273">
    <property type="entry name" value="GATASE_TYPE_1"/>
    <property type="match status" value="1"/>
</dbReference>
<comment type="subcellular location">
    <subcellularLocation>
        <location evidence="1">Secreted</location>
        <location evidence="1">Extracellular space</location>
    </subcellularLocation>
</comment>
<dbReference type="InterPro" id="IPR015527">
    <property type="entry name" value="Pept_C26_g-glut_hydrolase"/>
</dbReference>
<evidence type="ECO:0000256" key="2">
    <source>
        <dbReference type="ARBA" id="ARBA00011083"/>
    </source>
</evidence>
<comment type="similarity">
    <text evidence="2">Belongs to the peptidase C26 family.</text>
</comment>
<evidence type="ECO:0000313" key="8">
    <source>
        <dbReference type="EMBL" id="KAJ8979121.1"/>
    </source>
</evidence>
<evidence type="ECO:0000256" key="3">
    <source>
        <dbReference type="ARBA" id="ARBA00012886"/>
    </source>
</evidence>
<proteinExistence type="inferred from homology"/>
<reference evidence="8" key="1">
    <citation type="journal article" date="2023" name="Insect Mol. Biol.">
        <title>Genome sequencing provides insights into the evolution of gene families encoding plant cell wall-degrading enzymes in longhorned beetles.</title>
        <authorList>
            <person name="Shin N.R."/>
            <person name="Okamura Y."/>
            <person name="Kirsch R."/>
            <person name="Pauchet Y."/>
        </authorList>
    </citation>
    <scope>NUCLEOTIDE SEQUENCE</scope>
    <source>
        <strain evidence="8">MMC_N1</strain>
    </source>
</reference>
<evidence type="ECO:0000256" key="4">
    <source>
        <dbReference type="ARBA" id="ARBA00022525"/>
    </source>
</evidence>
<evidence type="ECO:0000313" key="9">
    <source>
        <dbReference type="Proteomes" id="UP001162164"/>
    </source>
</evidence>
<organism evidence="8 9">
    <name type="scientific">Molorchus minor</name>
    <dbReference type="NCBI Taxonomy" id="1323400"/>
    <lineage>
        <taxon>Eukaryota</taxon>
        <taxon>Metazoa</taxon>
        <taxon>Ecdysozoa</taxon>
        <taxon>Arthropoda</taxon>
        <taxon>Hexapoda</taxon>
        <taxon>Insecta</taxon>
        <taxon>Pterygota</taxon>
        <taxon>Neoptera</taxon>
        <taxon>Endopterygota</taxon>
        <taxon>Coleoptera</taxon>
        <taxon>Polyphaga</taxon>
        <taxon>Cucujiformia</taxon>
        <taxon>Chrysomeloidea</taxon>
        <taxon>Cerambycidae</taxon>
        <taxon>Lamiinae</taxon>
        <taxon>Monochamini</taxon>
        <taxon>Molorchus</taxon>
    </lineage>
</organism>
<keyword evidence="5" id="KW-0732">Signal</keyword>
<protein>
    <recommendedName>
        <fullName evidence="3">folate gamma-glutamyl hydrolase</fullName>
        <ecNumber evidence="3">3.4.19.9</ecNumber>
    </recommendedName>
</protein>
<keyword evidence="4" id="KW-0964">Secreted</keyword>
<dbReference type="PROSITE" id="PS51275">
    <property type="entry name" value="PEPTIDASE_C26_GGH"/>
    <property type="match status" value="1"/>
</dbReference>